<gene>
    <name evidence="1" type="ORF">ER308_15170</name>
</gene>
<dbReference type="Proteomes" id="UP000291469">
    <property type="component" value="Chromosome"/>
</dbReference>
<dbReference type="AlphaFoldDB" id="A0A411YI76"/>
<protein>
    <submittedName>
        <fullName evidence="1">Uncharacterized protein</fullName>
    </submittedName>
</protein>
<dbReference type="EMBL" id="CP036402">
    <property type="protein sequence ID" value="QBI20772.1"/>
    <property type="molecule type" value="Genomic_DNA"/>
</dbReference>
<sequence>MAFVVVYHASVLYPIRWCDLQVRTPAPVQQAVAGRAATAAEPVPTGLEVRAVLDDPEALAAQHLADHQDAQQPVHASEGQLGVLAGLVGLGLGRGAVKHLEATSTWLPACDSSAGRRAGCVPA</sequence>
<dbReference type="KEGG" id="erz:ER308_15170"/>
<name>A0A411YI76_9ACTN</name>
<keyword evidence="2" id="KW-1185">Reference proteome</keyword>
<reference evidence="1 2" key="1">
    <citation type="submission" date="2019-01" db="EMBL/GenBank/DDBJ databases">
        <title>Egibacter rhizosphaerae EGI 80759T.</title>
        <authorList>
            <person name="Chen D.-D."/>
            <person name="Tian Y."/>
            <person name="Jiao J.-Y."/>
            <person name="Zhang X.-T."/>
            <person name="Zhang Y.-G."/>
            <person name="Zhang Y."/>
            <person name="Xiao M."/>
            <person name="Shu W.-S."/>
            <person name="Li W.-J."/>
        </authorList>
    </citation>
    <scope>NUCLEOTIDE SEQUENCE [LARGE SCALE GENOMIC DNA]</scope>
    <source>
        <strain evidence="1 2">EGI 80759</strain>
    </source>
</reference>
<evidence type="ECO:0000313" key="1">
    <source>
        <dbReference type="EMBL" id="QBI20772.1"/>
    </source>
</evidence>
<proteinExistence type="predicted"/>
<organism evidence="1 2">
    <name type="scientific">Egibacter rhizosphaerae</name>
    <dbReference type="NCBI Taxonomy" id="1670831"/>
    <lineage>
        <taxon>Bacteria</taxon>
        <taxon>Bacillati</taxon>
        <taxon>Actinomycetota</taxon>
        <taxon>Nitriliruptoria</taxon>
        <taxon>Egibacterales</taxon>
        <taxon>Egibacteraceae</taxon>
        <taxon>Egibacter</taxon>
    </lineage>
</organism>
<accession>A0A411YI76</accession>
<evidence type="ECO:0000313" key="2">
    <source>
        <dbReference type="Proteomes" id="UP000291469"/>
    </source>
</evidence>
<dbReference type="RefSeq" id="WP_131155765.1">
    <property type="nucleotide sequence ID" value="NZ_CP036402.1"/>
</dbReference>